<feature type="compositionally biased region" description="Polar residues" evidence="1">
    <location>
        <begin position="14"/>
        <end position="28"/>
    </location>
</feature>
<proteinExistence type="predicted"/>
<evidence type="ECO:0000313" key="3">
    <source>
        <dbReference type="Proteomes" id="UP001327957"/>
    </source>
</evidence>
<feature type="region of interest" description="Disordered" evidence="1">
    <location>
        <begin position="1"/>
        <end position="28"/>
    </location>
</feature>
<comment type="caution">
    <text evidence="2">The sequence shown here is derived from an EMBL/GenBank/DDBJ whole genome shotgun (WGS) entry which is preliminary data.</text>
</comment>
<evidence type="ECO:0000313" key="2">
    <source>
        <dbReference type="EMBL" id="KAK6222151.1"/>
    </source>
</evidence>
<keyword evidence="3" id="KW-1185">Reference proteome</keyword>
<protein>
    <submittedName>
        <fullName evidence="2">HET-domain-containing protein</fullName>
    </submittedName>
</protein>
<gene>
    <name evidence="2" type="ORF">QIS74_04406</name>
</gene>
<evidence type="ECO:0000256" key="1">
    <source>
        <dbReference type="SAM" id="MobiDB-lite"/>
    </source>
</evidence>
<reference evidence="2 3" key="1">
    <citation type="submission" date="2023-04" db="EMBL/GenBank/DDBJ databases">
        <title>Colletotrichum tabacum stain YC1 causing leaf anthracnose on Nicotiana tabacum(L.) cv.</title>
        <authorList>
            <person name="Ji Z."/>
            <person name="Wang M."/>
            <person name="Zhang J."/>
            <person name="Wang N."/>
            <person name="Zhou Z."/>
        </authorList>
    </citation>
    <scope>NUCLEOTIDE SEQUENCE [LARGE SCALE GENOMIC DNA]</scope>
    <source>
        <strain evidence="2 3">YC1</strain>
    </source>
</reference>
<organism evidence="2 3">
    <name type="scientific">Colletotrichum tabaci</name>
    <dbReference type="NCBI Taxonomy" id="1209068"/>
    <lineage>
        <taxon>Eukaryota</taxon>
        <taxon>Fungi</taxon>
        <taxon>Dikarya</taxon>
        <taxon>Ascomycota</taxon>
        <taxon>Pezizomycotina</taxon>
        <taxon>Sordariomycetes</taxon>
        <taxon>Hypocreomycetidae</taxon>
        <taxon>Glomerellales</taxon>
        <taxon>Glomerellaceae</taxon>
        <taxon>Colletotrichum</taxon>
        <taxon>Colletotrichum destructivum species complex</taxon>
    </lineage>
</organism>
<dbReference type="Proteomes" id="UP001327957">
    <property type="component" value="Unassembled WGS sequence"/>
</dbReference>
<dbReference type="EMBL" id="JASAOK010000019">
    <property type="protein sequence ID" value="KAK6222151.1"/>
    <property type="molecule type" value="Genomic_DNA"/>
</dbReference>
<dbReference type="AlphaFoldDB" id="A0AAV9TII0"/>
<sequence length="344" mass="37970">MAFWRLQNPGGDKPQQTTTLLNGSRSTSDSFSAITRSSDLDAHKQSLLEWKKPYTTLPPRPVDFHSTYAGLGKCALTYSDRKPIRLLRILSGPHVQLVDSNRLEEQTGANDELGAIEARTVQAAKTLRATLESRYQLFKYETLPVMPSRYFVIVCVTVAARATQLVVVGPRLAWLKIDERCRIGNNWLTVSPTPLPKLSSHPLLVLCDWTLQEEFRAQAWAPRHNRLILDQLCYMRRLLGAKVKKVLASVVKVSVAALGVTVMGANGGLSAVGATADVVVVPTPETLFIRLLIPVVLAEMFTKVEFKTGVVVGYICNLIRQIGFAAGNISVEVCPQVVNALFLY</sequence>
<name>A0AAV9TII0_9PEZI</name>
<accession>A0AAV9TII0</accession>